<dbReference type="RefSeq" id="XP_018085837.1">
    <property type="nucleotide sequence ID" value="XM_018230348.2"/>
</dbReference>
<dbReference type="InterPro" id="IPR005135">
    <property type="entry name" value="Endo/exonuclease/phosphatase"/>
</dbReference>
<gene>
    <name evidence="3 4" type="primary">angel1.L</name>
</gene>
<keyword evidence="2" id="KW-1185">Reference proteome</keyword>
<dbReference type="InterPro" id="IPR036691">
    <property type="entry name" value="Endo/exonu/phosph_ase_sf"/>
</dbReference>
<dbReference type="GO" id="GO:0003730">
    <property type="term" value="F:mRNA 3'-UTR binding"/>
    <property type="evidence" value="ECO:0000318"/>
    <property type="project" value="GO_Central"/>
</dbReference>
<dbReference type="GeneID" id="108698680"/>
<name>A0A8J0TKD3_XENLA</name>
<dbReference type="Xenbase" id="XB-GENE-6488100">
    <property type="gene designation" value="angel1.L"/>
</dbReference>
<evidence type="ECO:0000313" key="3">
    <source>
        <dbReference type="RefSeq" id="XP_018085837.1"/>
    </source>
</evidence>
<dbReference type="Pfam" id="PF03372">
    <property type="entry name" value="Exo_endo_phos"/>
    <property type="match status" value="1"/>
</dbReference>
<sequence>MASIRNTLIVTACQNFRRSLLPEIHFQSGSFDCSVNGVEKGQFVSPLAEACWLLSGHTTKFFFLNSEDMSTMMEGQQTDTYLELNTDKASHTNLDMECGDKTTVKDGTGILTKSVQSEFLCECQEEHTTKSDSGVTLETLPVSGMHGFSRQDDPAVIEHKDKPSEESSWHLRDLEQTLPQPAMYCEFLWRDWEDLCETETDWDKQFDFSVISYNILSQDLADQNPELYQHCDPSILHWDYRWLNILQELQHWEADIICLQEVQQDHYREHVEPSLSAIGYSCHFKRRTGRKTDGCCTCYKTQRFLLLSESHVEFFQPGIDVLNRDNVGLVLLLKPLLPDALLEKHSPLPLCVANTHLLYNPRRGDIKLAQLALLLAEVDKISLTAHDSHCPVILCGDLNATPDSPLYCLLRSGYLNYKDMPAWKVSGQEKYCTLSNPRMLPPLLWPDYLGVTNNCQYATQLKPKNLDKRLYTRQQLLQLRYCECALQRPPHLLLIKGVTDIEPDAFAKAGNPVPPNVFPEPHSTFLRPPFILSHSLYLTSVYSHFLPTKGRAEVTTLPMGIGSTVDYIFYSAEPPHQCRSRHGYQVNQDSHLKLLGRLCLLSEDDLWVAQGLPNPFCCSDHLCLLARFSLDLSTP</sequence>
<evidence type="ECO:0000259" key="1">
    <source>
        <dbReference type="Pfam" id="PF03372"/>
    </source>
</evidence>
<protein>
    <submittedName>
        <fullName evidence="3">Protein angel homolog 1 isoform X1</fullName>
    </submittedName>
</protein>
<reference evidence="3" key="1">
    <citation type="submission" date="2025-08" db="UniProtKB">
        <authorList>
            <consortium name="RefSeq"/>
        </authorList>
    </citation>
    <scope>IDENTIFICATION</scope>
    <source>
        <strain evidence="3">J_2021</strain>
        <tissue evidence="3">Erythrocytes</tissue>
    </source>
</reference>
<dbReference type="PANTHER" id="PTHR12121">
    <property type="entry name" value="CARBON CATABOLITE REPRESSOR PROTEIN 4"/>
    <property type="match status" value="1"/>
</dbReference>
<dbReference type="KEGG" id="xla:108698680"/>
<dbReference type="OrthoDB" id="10253982at2759"/>
<evidence type="ECO:0000313" key="4">
    <source>
        <dbReference type="Xenbase" id="XB-GENE-6488100"/>
    </source>
</evidence>
<proteinExistence type="predicted"/>
<dbReference type="PANTHER" id="PTHR12121:SF28">
    <property type="entry name" value="PROTEIN ANGEL HOMOLOG 1"/>
    <property type="match status" value="1"/>
</dbReference>
<dbReference type="InterPro" id="IPR050410">
    <property type="entry name" value="CCR4/nocturin_mRNA_transcr"/>
</dbReference>
<dbReference type="AGR" id="Xenbase:XB-GENE-6488100"/>
<evidence type="ECO:0000313" key="2">
    <source>
        <dbReference type="Proteomes" id="UP000186698"/>
    </source>
</evidence>
<dbReference type="SUPFAM" id="SSF56219">
    <property type="entry name" value="DNase I-like"/>
    <property type="match status" value="1"/>
</dbReference>
<dbReference type="GO" id="GO:0000175">
    <property type="term" value="F:3'-5'-RNA exonuclease activity"/>
    <property type="evidence" value="ECO:0007669"/>
    <property type="project" value="TreeGrafter"/>
</dbReference>
<dbReference type="CTD" id="108698680"/>
<dbReference type="Proteomes" id="UP000186698">
    <property type="component" value="Chromosome 8L"/>
</dbReference>
<organism evidence="2 3">
    <name type="scientific">Xenopus laevis</name>
    <name type="common">African clawed frog</name>
    <dbReference type="NCBI Taxonomy" id="8355"/>
    <lineage>
        <taxon>Eukaryota</taxon>
        <taxon>Metazoa</taxon>
        <taxon>Chordata</taxon>
        <taxon>Craniata</taxon>
        <taxon>Vertebrata</taxon>
        <taxon>Euteleostomi</taxon>
        <taxon>Amphibia</taxon>
        <taxon>Batrachia</taxon>
        <taxon>Anura</taxon>
        <taxon>Pipoidea</taxon>
        <taxon>Pipidae</taxon>
        <taxon>Xenopodinae</taxon>
        <taxon>Xenopus</taxon>
        <taxon>Xenopus</taxon>
    </lineage>
</organism>
<dbReference type="Gene3D" id="3.60.10.10">
    <property type="entry name" value="Endonuclease/exonuclease/phosphatase"/>
    <property type="match status" value="1"/>
</dbReference>
<feature type="domain" description="Endonuclease/exonuclease/phosphatase" evidence="1">
    <location>
        <begin position="211"/>
        <end position="575"/>
    </location>
</feature>
<accession>A0A8J0TKD3</accession>
<dbReference type="AlphaFoldDB" id="A0A8J0TKD3"/>